<dbReference type="Gene3D" id="2.30.30.40">
    <property type="entry name" value="SH3 Domains"/>
    <property type="match status" value="1"/>
</dbReference>
<organism evidence="1 2">
    <name type="scientific">Leptospira kanakyensis</name>
    <dbReference type="NCBI Taxonomy" id="2484968"/>
    <lineage>
        <taxon>Bacteria</taxon>
        <taxon>Pseudomonadati</taxon>
        <taxon>Spirochaetota</taxon>
        <taxon>Spirochaetia</taxon>
        <taxon>Leptospirales</taxon>
        <taxon>Leptospiraceae</taxon>
        <taxon>Leptospira</taxon>
    </lineage>
</organism>
<feature type="non-terminal residue" evidence="1">
    <location>
        <position position="1"/>
    </location>
</feature>
<accession>A0A6N4QG64</accession>
<dbReference type="EMBL" id="RQFF01000028">
    <property type="protein sequence ID" value="TGK70426.1"/>
    <property type="molecule type" value="Genomic_DNA"/>
</dbReference>
<dbReference type="Proteomes" id="UP000297239">
    <property type="component" value="Unassembled WGS sequence"/>
</dbReference>
<dbReference type="AlphaFoldDB" id="A0A6N4QG64"/>
<reference evidence="1" key="1">
    <citation type="journal article" date="2019" name="PLoS Negl. Trop. Dis.">
        <title>Revisiting the worldwide diversity of Leptospira species in the environment.</title>
        <authorList>
            <person name="Vincent A.T."/>
            <person name="Schiettekatte O."/>
            <person name="Bourhy P."/>
            <person name="Veyrier F.J."/>
            <person name="Picardeau M."/>
        </authorList>
    </citation>
    <scope>NUCLEOTIDE SEQUENCE [LARGE SCALE GENOMIC DNA]</scope>
    <source>
        <strain evidence="1">201800293</strain>
    </source>
</reference>
<keyword evidence="2" id="KW-1185">Reference proteome</keyword>
<sequence length="370" mass="42001">TQATCQSLTSRWDSGSGNVVSANSLSAIAKKMKPVYLIIIFLLISCHLFQKEKKYFEVIAKSGLILRSGPGQNYNKITTLPINTSGKIIQFIGPTTYIQGKKGLWLKVETEQLNGYIFSGFAIIHENIESLNQSRNYKFFPKFKGIFQFTNTDLTKEEFTKQFLEKFIVFESDLTSETKTILDNDLYKIELISAKNEYSDYQTIFVLNKKEKLNYFPEINNLHPKSFAENSKIITGFEYTCYNCCAIPTDTISILAENKLYTLPIPLNDTLASCDLEGQVKTDFSQLRITNKNEIIIQKTIYDCSTDPKCSQAGAEDNCKPTKVFSDTFLLIENPYSNPNVFEFDASVVPNNILIQFKTGRTAKTNKNLD</sequence>
<name>A0A6N4QG64_9LEPT</name>
<evidence type="ECO:0000313" key="2">
    <source>
        <dbReference type="Proteomes" id="UP000297239"/>
    </source>
</evidence>
<comment type="caution">
    <text evidence="1">The sequence shown here is derived from an EMBL/GenBank/DDBJ whole genome shotgun (WGS) entry which is preliminary data.</text>
</comment>
<protein>
    <submittedName>
        <fullName evidence="1">SH3 domain-containing protein</fullName>
    </submittedName>
</protein>
<dbReference type="RefSeq" id="WP_135681198.1">
    <property type="nucleotide sequence ID" value="NZ_RQFF01000028.1"/>
</dbReference>
<gene>
    <name evidence="1" type="ORF">EHQ18_09275</name>
</gene>
<dbReference type="OrthoDB" id="342301at2"/>
<evidence type="ECO:0000313" key="1">
    <source>
        <dbReference type="EMBL" id="TGK70426.1"/>
    </source>
</evidence>
<proteinExistence type="predicted"/>